<organism evidence="1 2">
    <name type="scientific">Parastrongyloides trichosuri</name>
    <name type="common">Possum-specific nematode worm</name>
    <dbReference type="NCBI Taxonomy" id="131310"/>
    <lineage>
        <taxon>Eukaryota</taxon>
        <taxon>Metazoa</taxon>
        <taxon>Ecdysozoa</taxon>
        <taxon>Nematoda</taxon>
        <taxon>Chromadorea</taxon>
        <taxon>Rhabditida</taxon>
        <taxon>Tylenchina</taxon>
        <taxon>Panagrolaimomorpha</taxon>
        <taxon>Strongyloidoidea</taxon>
        <taxon>Strongyloididae</taxon>
        <taxon>Parastrongyloides</taxon>
    </lineage>
</organism>
<proteinExistence type="predicted"/>
<dbReference type="WBParaSite" id="PTRK_0000332500.1">
    <property type="protein sequence ID" value="PTRK_0000332500.1"/>
    <property type="gene ID" value="PTRK_0000332500"/>
</dbReference>
<name>A0A0N4Z811_PARTI</name>
<dbReference type="AlphaFoldDB" id="A0A0N4Z811"/>
<keyword evidence="1" id="KW-1185">Reference proteome</keyword>
<dbReference type="Proteomes" id="UP000038045">
    <property type="component" value="Unplaced"/>
</dbReference>
<accession>A0A0N4Z811</accession>
<sequence length="133" mass="13802">MSMAKRANEAERGKSLQRPASALPRRQLCIDARSVFGQHAKAGALDNPWIGRILGVQWVDAFTIGPTAPDDGVAALRPGAGGSFGQGAFGAEAVAQNEIGVGHGDRARCPAGGREPRVAGLMAIIADATHLRH</sequence>
<evidence type="ECO:0000313" key="2">
    <source>
        <dbReference type="WBParaSite" id="PTRK_0000332500.1"/>
    </source>
</evidence>
<protein>
    <submittedName>
        <fullName evidence="2">Transposase</fullName>
    </submittedName>
</protein>
<evidence type="ECO:0000313" key="1">
    <source>
        <dbReference type="Proteomes" id="UP000038045"/>
    </source>
</evidence>
<reference evidence="2" key="1">
    <citation type="submission" date="2017-02" db="UniProtKB">
        <authorList>
            <consortium name="WormBaseParasite"/>
        </authorList>
    </citation>
    <scope>IDENTIFICATION</scope>
</reference>